<reference evidence="11 12" key="1">
    <citation type="submission" date="2020-08" db="EMBL/GenBank/DDBJ databases">
        <title>Genomic Encyclopedia of Type Strains, Phase III (KMG-III): the genomes of soil and plant-associated and newly described type strains.</title>
        <authorList>
            <person name="Whitman W."/>
        </authorList>
    </citation>
    <scope>NUCLEOTIDE SEQUENCE [LARGE SCALE GENOMIC DNA]</scope>
    <source>
        <strain evidence="11 12">CECT 3146</strain>
    </source>
</reference>
<dbReference type="RefSeq" id="WP_184926650.1">
    <property type="nucleotide sequence ID" value="NZ_BMSQ01000071.1"/>
</dbReference>
<feature type="transmembrane region" description="Helical" evidence="9">
    <location>
        <begin position="114"/>
        <end position="135"/>
    </location>
</feature>
<dbReference type="Pfam" id="PF07730">
    <property type="entry name" value="HisKA_3"/>
    <property type="match status" value="1"/>
</dbReference>
<name>A0A7W8B6W9_STRST</name>
<dbReference type="InterPro" id="IPR036890">
    <property type="entry name" value="HATPase_C_sf"/>
</dbReference>
<keyword evidence="9" id="KW-1133">Transmembrane helix</keyword>
<dbReference type="EMBL" id="JACHJD010000035">
    <property type="protein sequence ID" value="MBB5109688.1"/>
    <property type="molecule type" value="Genomic_DNA"/>
</dbReference>
<dbReference type="GO" id="GO:0000155">
    <property type="term" value="F:phosphorelay sensor kinase activity"/>
    <property type="evidence" value="ECO:0007669"/>
    <property type="project" value="InterPro"/>
</dbReference>
<comment type="catalytic activity">
    <reaction evidence="1">
        <text>ATP + protein L-histidine = ADP + protein N-phospho-L-histidine.</text>
        <dbReference type="EC" id="2.7.13.3"/>
    </reaction>
</comment>
<dbReference type="InterPro" id="IPR050482">
    <property type="entry name" value="Sensor_HK_TwoCompSys"/>
</dbReference>
<dbReference type="InterPro" id="IPR011712">
    <property type="entry name" value="Sig_transdc_His_kin_sub3_dim/P"/>
</dbReference>
<keyword evidence="9" id="KW-0472">Membrane</keyword>
<keyword evidence="4" id="KW-0808">Transferase</keyword>
<dbReference type="GO" id="GO:0046983">
    <property type="term" value="F:protein dimerization activity"/>
    <property type="evidence" value="ECO:0007669"/>
    <property type="project" value="InterPro"/>
</dbReference>
<proteinExistence type="predicted"/>
<dbReference type="Gene3D" id="1.20.5.1930">
    <property type="match status" value="1"/>
</dbReference>
<dbReference type="CDD" id="cd16917">
    <property type="entry name" value="HATPase_UhpB-NarQ-NarX-like"/>
    <property type="match status" value="1"/>
</dbReference>
<keyword evidence="12" id="KW-1185">Reference proteome</keyword>
<evidence type="ECO:0000259" key="10">
    <source>
        <dbReference type="Pfam" id="PF07730"/>
    </source>
</evidence>
<accession>A0A7W8B6W9</accession>
<evidence type="ECO:0000256" key="2">
    <source>
        <dbReference type="ARBA" id="ARBA00012438"/>
    </source>
</evidence>
<keyword evidence="7" id="KW-0067">ATP-binding</keyword>
<feature type="transmembrane region" description="Helical" evidence="9">
    <location>
        <begin position="52"/>
        <end position="73"/>
    </location>
</feature>
<dbReference type="EC" id="2.7.13.3" evidence="2"/>
<feature type="domain" description="Signal transduction histidine kinase subgroup 3 dimerisation and phosphoacceptor" evidence="10">
    <location>
        <begin position="191"/>
        <end position="255"/>
    </location>
</feature>
<keyword evidence="6 11" id="KW-0418">Kinase</keyword>
<feature type="transmembrane region" description="Helical" evidence="9">
    <location>
        <begin position="141"/>
        <end position="161"/>
    </location>
</feature>
<organism evidence="11 12">
    <name type="scientific">Streptomyces spectabilis</name>
    <dbReference type="NCBI Taxonomy" id="68270"/>
    <lineage>
        <taxon>Bacteria</taxon>
        <taxon>Bacillati</taxon>
        <taxon>Actinomycetota</taxon>
        <taxon>Actinomycetes</taxon>
        <taxon>Kitasatosporales</taxon>
        <taxon>Streptomycetaceae</taxon>
        <taxon>Streptomyces</taxon>
    </lineage>
</organism>
<keyword evidence="3" id="KW-0597">Phosphoprotein</keyword>
<dbReference type="PANTHER" id="PTHR24421">
    <property type="entry name" value="NITRATE/NITRITE SENSOR PROTEIN NARX-RELATED"/>
    <property type="match status" value="1"/>
</dbReference>
<dbReference type="Proteomes" id="UP000549009">
    <property type="component" value="Unassembled WGS sequence"/>
</dbReference>
<evidence type="ECO:0000256" key="3">
    <source>
        <dbReference type="ARBA" id="ARBA00022553"/>
    </source>
</evidence>
<dbReference type="AlphaFoldDB" id="A0A7W8B6W9"/>
<gene>
    <name evidence="11" type="ORF">FHS40_008818</name>
</gene>
<keyword evidence="8" id="KW-0902">Two-component regulatory system</keyword>
<evidence type="ECO:0000256" key="4">
    <source>
        <dbReference type="ARBA" id="ARBA00022679"/>
    </source>
</evidence>
<dbReference type="PANTHER" id="PTHR24421:SF10">
    <property type="entry name" value="NITRATE_NITRITE SENSOR PROTEIN NARQ"/>
    <property type="match status" value="1"/>
</dbReference>
<sequence length="406" mass="43544">MYSVNPKPASRIGSQHSAHARLLPDRADVVIAIMCVAIGLANTFWSRHNGLLTGLPIGAAAVGGLVGALVALRRTFPCAVAIVVSLAHLLTFTPTAFAVMMYTLGNLYRRHRAVLAAVMAAGTSIHITTIMVNVSEPEARSIFYTLAFVVGPVALGAAAGLRRDLTESLRNEAEHLQKEQQLTAEHACSAERARIAREMHDVVSHRVSHIVLSAGALEVTAQQNPELVVEQARRIRTYGQQALSDLRDILGLLHAARRSDTAPRAPQPTLHDLPALIESARKSGQVPILLNLPDEEELDALPDAQQRAVYRVVQESLTNALKHAPGAPIAISIVLTRYNITIDVINEAPQRIAYTEVPGSGKGLLGLTERVRLLGGVFAADHLTDGGFRTHTVIPTAIASSSQCRG</sequence>
<evidence type="ECO:0000256" key="8">
    <source>
        <dbReference type="ARBA" id="ARBA00023012"/>
    </source>
</evidence>
<dbReference type="SUPFAM" id="SSF55874">
    <property type="entry name" value="ATPase domain of HSP90 chaperone/DNA topoisomerase II/histidine kinase"/>
    <property type="match status" value="1"/>
</dbReference>
<evidence type="ECO:0000256" key="9">
    <source>
        <dbReference type="SAM" id="Phobius"/>
    </source>
</evidence>
<keyword evidence="5" id="KW-0547">Nucleotide-binding</keyword>
<evidence type="ECO:0000256" key="1">
    <source>
        <dbReference type="ARBA" id="ARBA00000085"/>
    </source>
</evidence>
<protein>
    <recommendedName>
        <fullName evidence="2">histidine kinase</fullName>
        <ecNumber evidence="2">2.7.13.3</ecNumber>
    </recommendedName>
</protein>
<dbReference type="GO" id="GO:0005524">
    <property type="term" value="F:ATP binding"/>
    <property type="evidence" value="ECO:0007669"/>
    <property type="project" value="UniProtKB-KW"/>
</dbReference>
<keyword evidence="9" id="KW-0812">Transmembrane</keyword>
<feature type="transmembrane region" description="Helical" evidence="9">
    <location>
        <begin position="79"/>
        <end position="102"/>
    </location>
</feature>
<evidence type="ECO:0000313" key="11">
    <source>
        <dbReference type="EMBL" id="MBB5109688.1"/>
    </source>
</evidence>
<dbReference type="GO" id="GO:0016020">
    <property type="term" value="C:membrane"/>
    <property type="evidence" value="ECO:0007669"/>
    <property type="project" value="InterPro"/>
</dbReference>
<evidence type="ECO:0000256" key="6">
    <source>
        <dbReference type="ARBA" id="ARBA00022777"/>
    </source>
</evidence>
<comment type="caution">
    <text evidence="11">The sequence shown here is derived from an EMBL/GenBank/DDBJ whole genome shotgun (WGS) entry which is preliminary data.</text>
</comment>
<evidence type="ECO:0000313" key="12">
    <source>
        <dbReference type="Proteomes" id="UP000549009"/>
    </source>
</evidence>
<evidence type="ECO:0000256" key="5">
    <source>
        <dbReference type="ARBA" id="ARBA00022741"/>
    </source>
</evidence>
<feature type="transmembrane region" description="Helical" evidence="9">
    <location>
        <begin position="29"/>
        <end position="45"/>
    </location>
</feature>
<dbReference type="Gene3D" id="3.30.565.10">
    <property type="entry name" value="Histidine kinase-like ATPase, C-terminal domain"/>
    <property type="match status" value="1"/>
</dbReference>
<evidence type="ECO:0000256" key="7">
    <source>
        <dbReference type="ARBA" id="ARBA00022840"/>
    </source>
</evidence>